<protein>
    <submittedName>
        <fullName evidence="1">Uncharacterized protein</fullName>
    </submittedName>
</protein>
<comment type="caution">
    <text evidence="1">The sequence shown here is derived from an EMBL/GenBank/DDBJ whole genome shotgun (WGS) entry which is preliminary data.</text>
</comment>
<keyword evidence="2" id="KW-1185">Reference proteome</keyword>
<dbReference type="AlphaFoldDB" id="A0A3S5B6N3"/>
<evidence type="ECO:0000313" key="1">
    <source>
        <dbReference type="EMBL" id="VEL35299.1"/>
    </source>
</evidence>
<name>A0A3S5B6N3_9PLAT</name>
<gene>
    <name evidence="1" type="ORF">PXEA_LOCUS28739</name>
</gene>
<organism evidence="1 2">
    <name type="scientific">Protopolystoma xenopodis</name>
    <dbReference type="NCBI Taxonomy" id="117903"/>
    <lineage>
        <taxon>Eukaryota</taxon>
        <taxon>Metazoa</taxon>
        <taxon>Spiralia</taxon>
        <taxon>Lophotrochozoa</taxon>
        <taxon>Platyhelminthes</taxon>
        <taxon>Monogenea</taxon>
        <taxon>Polyopisthocotylea</taxon>
        <taxon>Polystomatidea</taxon>
        <taxon>Polystomatidae</taxon>
        <taxon>Protopolystoma</taxon>
    </lineage>
</organism>
<dbReference type="Proteomes" id="UP000784294">
    <property type="component" value="Unassembled WGS sequence"/>
</dbReference>
<evidence type="ECO:0000313" key="2">
    <source>
        <dbReference type="Proteomes" id="UP000784294"/>
    </source>
</evidence>
<proteinExistence type="predicted"/>
<sequence>MQKNCTKCPRFVEYRFWYRRFQMYSEGELMSANDWRKEDEQTCASVLSFQRQIHPKEASSFWPRHSTHSSTARSLSRLFGIRTWSHDSCKLLKAKRIAFSSDPQQPLVEIFWQILHPRVAYIHCSGAYSPRRNMHLASNPLARRKHAMPLQASLLVLGTRKRHTSHVDSTPIDPVRFDLDAVVMPMGDKVAQQLVAATPSFTFFGKRKKTFGLAALTERVTSFLASTASLRFGTEVAESALGQTVSDQLGCNVASESDKEWSCCRSGWRSVTGGEGARFVNDHFQLALSVLHVHLHLREWLTWTGPDDPIVSSASLATVSNRQARSDRMFFAS</sequence>
<dbReference type="EMBL" id="CAAALY010249511">
    <property type="protein sequence ID" value="VEL35299.1"/>
    <property type="molecule type" value="Genomic_DNA"/>
</dbReference>
<accession>A0A3S5B6N3</accession>
<reference evidence="1" key="1">
    <citation type="submission" date="2018-11" db="EMBL/GenBank/DDBJ databases">
        <authorList>
            <consortium name="Pathogen Informatics"/>
        </authorList>
    </citation>
    <scope>NUCLEOTIDE SEQUENCE</scope>
</reference>